<proteinExistence type="predicted"/>
<evidence type="ECO:0000313" key="2">
    <source>
        <dbReference type="Proteomes" id="UP000256964"/>
    </source>
</evidence>
<dbReference type="EMBL" id="KZ857523">
    <property type="protein sequence ID" value="RDX41121.1"/>
    <property type="molecule type" value="Genomic_DNA"/>
</dbReference>
<gene>
    <name evidence="1" type="ORF">OH76DRAFT_252041</name>
</gene>
<keyword evidence="2" id="KW-1185">Reference proteome</keyword>
<protein>
    <submittedName>
        <fullName evidence="1">Uncharacterized protein</fullName>
    </submittedName>
</protein>
<dbReference type="AlphaFoldDB" id="A0A371CLG2"/>
<evidence type="ECO:0000313" key="1">
    <source>
        <dbReference type="EMBL" id="RDX41121.1"/>
    </source>
</evidence>
<sequence>MYLRPTWSLLANPTVVVEMALAAPTARTTHRVLRVAIRAWWCGRRASVAFPLVRHSWVPHASLFWGPGAPWSMGPLDRKSNPLLLLSGRPSPPSIQYVLHQSSRGPGRQAPRSPLFQFALHVVIVTQTY</sequence>
<name>A0A371CLG2_9APHY</name>
<reference evidence="1 2" key="1">
    <citation type="journal article" date="2018" name="Biotechnol. Biofuels">
        <title>Integrative visual omics of the white-rot fungus Polyporus brumalis exposes the biotechnological potential of its oxidative enzymes for delignifying raw plant biomass.</title>
        <authorList>
            <person name="Miyauchi S."/>
            <person name="Rancon A."/>
            <person name="Drula E."/>
            <person name="Hage H."/>
            <person name="Chaduli D."/>
            <person name="Favel A."/>
            <person name="Grisel S."/>
            <person name="Henrissat B."/>
            <person name="Herpoel-Gimbert I."/>
            <person name="Ruiz-Duenas F.J."/>
            <person name="Chevret D."/>
            <person name="Hainaut M."/>
            <person name="Lin J."/>
            <person name="Wang M."/>
            <person name="Pangilinan J."/>
            <person name="Lipzen A."/>
            <person name="Lesage-Meessen L."/>
            <person name="Navarro D."/>
            <person name="Riley R."/>
            <person name="Grigoriev I.V."/>
            <person name="Zhou S."/>
            <person name="Raouche S."/>
            <person name="Rosso M.N."/>
        </authorList>
    </citation>
    <scope>NUCLEOTIDE SEQUENCE [LARGE SCALE GENOMIC DNA]</scope>
    <source>
        <strain evidence="1 2">BRFM 1820</strain>
    </source>
</reference>
<accession>A0A371CLG2</accession>
<dbReference type="Proteomes" id="UP000256964">
    <property type="component" value="Unassembled WGS sequence"/>
</dbReference>
<organism evidence="1 2">
    <name type="scientific">Lentinus brumalis</name>
    <dbReference type="NCBI Taxonomy" id="2498619"/>
    <lineage>
        <taxon>Eukaryota</taxon>
        <taxon>Fungi</taxon>
        <taxon>Dikarya</taxon>
        <taxon>Basidiomycota</taxon>
        <taxon>Agaricomycotina</taxon>
        <taxon>Agaricomycetes</taxon>
        <taxon>Polyporales</taxon>
        <taxon>Polyporaceae</taxon>
        <taxon>Lentinus</taxon>
    </lineage>
</organism>